<name>A0A1Q9DBL0_SYMMI</name>
<dbReference type="Pfam" id="PF02209">
    <property type="entry name" value="VHP"/>
    <property type="match status" value="1"/>
</dbReference>
<proteinExistence type="predicted"/>
<organism evidence="3 4">
    <name type="scientific">Symbiodinium microadriaticum</name>
    <name type="common">Dinoflagellate</name>
    <name type="synonym">Zooxanthella microadriatica</name>
    <dbReference type="NCBI Taxonomy" id="2951"/>
    <lineage>
        <taxon>Eukaryota</taxon>
        <taxon>Sar</taxon>
        <taxon>Alveolata</taxon>
        <taxon>Dinophyceae</taxon>
        <taxon>Suessiales</taxon>
        <taxon>Symbiodiniaceae</taxon>
        <taxon>Symbiodinium</taxon>
    </lineage>
</organism>
<dbReference type="InterPro" id="IPR013766">
    <property type="entry name" value="Thioredoxin_domain"/>
</dbReference>
<dbReference type="Pfam" id="PF00085">
    <property type="entry name" value="Thioredoxin"/>
    <property type="match status" value="1"/>
</dbReference>
<reference evidence="3 4" key="1">
    <citation type="submission" date="2016-02" db="EMBL/GenBank/DDBJ databases">
        <title>Genome analysis of coral dinoflagellate symbionts highlights evolutionary adaptations to a symbiotic lifestyle.</title>
        <authorList>
            <person name="Aranda M."/>
            <person name="Li Y."/>
            <person name="Liew Y.J."/>
            <person name="Baumgarten S."/>
            <person name="Simakov O."/>
            <person name="Wilson M."/>
            <person name="Piel J."/>
            <person name="Ashoor H."/>
            <person name="Bougouffa S."/>
            <person name="Bajic V.B."/>
            <person name="Ryu T."/>
            <person name="Ravasi T."/>
            <person name="Bayer T."/>
            <person name="Micklem G."/>
            <person name="Kim H."/>
            <person name="Bhak J."/>
            <person name="Lajeunesse T.C."/>
            <person name="Voolstra C.R."/>
        </authorList>
    </citation>
    <scope>NUCLEOTIDE SEQUENCE [LARGE SCALE GENOMIC DNA]</scope>
    <source>
        <strain evidence="3 4">CCMP2467</strain>
    </source>
</reference>
<feature type="compositionally biased region" description="Basic and acidic residues" evidence="1">
    <location>
        <begin position="275"/>
        <end position="297"/>
    </location>
</feature>
<feature type="region of interest" description="Disordered" evidence="1">
    <location>
        <begin position="274"/>
        <end position="297"/>
    </location>
</feature>
<dbReference type="EMBL" id="LSRX01000618">
    <property type="protein sequence ID" value="OLP92529.1"/>
    <property type="molecule type" value="Genomic_DNA"/>
</dbReference>
<feature type="compositionally biased region" description="Low complexity" evidence="1">
    <location>
        <begin position="30"/>
        <end position="144"/>
    </location>
</feature>
<dbReference type="Gene3D" id="1.10.950.10">
    <property type="entry name" value="Villin headpiece domain"/>
    <property type="match status" value="1"/>
</dbReference>
<dbReference type="Gene3D" id="3.40.30.10">
    <property type="entry name" value="Glutaredoxin"/>
    <property type="match status" value="1"/>
</dbReference>
<feature type="region of interest" description="Disordered" evidence="1">
    <location>
        <begin position="1"/>
        <end position="150"/>
    </location>
</feature>
<dbReference type="SUPFAM" id="SSF52833">
    <property type="entry name" value="Thioredoxin-like"/>
    <property type="match status" value="1"/>
</dbReference>
<sequence>MADTVPPDDAPADSQVSAGASSMEPDPVEAEVPVPEPSSEAAPIEAEVPAAEPSVEAEPAETAPFEAEVPAPEPSSEAAPIEAEVPAAEPFVEAEPAETAPVEAEVPAPEPSSEAAEVPAPVAPIEPAEAGVAQTVSSTSSATVKKMEDGKWKVDTGYIDHRTKDPNRLESRRSVLDESVATVASVARSERDEEGKFKVDMSYINHRTKEVGRLEGRRSVREPEALAATSASATVRKDGGAWKVDTSYIGHRTGDTGNLTRKEAHEAEAAYADPAQKKYSHEELRVSSGRPEDVDPAKRELYLSEEDFQAVFGMAMADFLKQPKWKQQNAKKSKATGLASRVSLVERSHSGRRKEAYDSGRRAKKTLESQSSVELSLEDFEMQVLRSNEVWFVQAYDPNDGTCKSFATGWEDVAHSYGDHARFGRLDVTKKELKAASVEALRTCKSSSTTHLTISRRTKWR</sequence>
<evidence type="ECO:0000313" key="3">
    <source>
        <dbReference type="EMBL" id="OLP92529.1"/>
    </source>
</evidence>
<dbReference type="SMART" id="SM00153">
    <property type="entry name" value="VHP"/>
    <property type="match status" value="1"/>
</dbReference>
<dbReference type="InterPro" id="IPR003128">
    <property type="entry name" value="Villin_headpiece"/>
</dbReference>
<dbReference type="GO" id="GO:0003779">
    <property type="term" value="F:actin binding"/>
    <property type="evidence" value="ECO:0007669"/>
    <property type="project" value="InterPro"/>
</dbReference>
<dbReference type="InterPro" id="IPR036886">
    <property type="entry name" value="Villin_headpiece_dom_sf"/>
</dbReference>
<dbReference type="Proteomes" id="UP000186817">
    <property type="component" value="Unassembled WGS sequence"/>
</dbReference>
<evidence type="ECO:0000313" key="4">
    <source>
        <dbReference type="Proteomes" id="UP000186817"/>
    </source>
</evidence>
<keyword evidence="4" id="KW-1185">Reference proteome</keyword>
<feature type="domain" description="HP" evidence="2">
    <location>
        <begin position="273"/>
        <end position="337"/>
    </location>
</feature>
<accession>A0A1Q9DBL0</accession>
<dbReference type="InterPro" id="IPR036249">
    <property type="entry name" value="Thioredoxin-like_sf"/>
</dbReference>
<gene>
    <name evidence="3" type="primary">VLN1</name>
    <name evidence="3" type="ORF">AK812_SmicGene25656</name>
</gene>
<comment type="caution">
    <text evidence="3">The sequence shown here is derived from an EMBL/GenBank/DDBJ whole genome shotgun (WGS) entry which is preliminary data.</text>
</comment>
<dbReference type="PROSITE" id="PS51089">
    <property type="entry name" value="HP"/>
    <property type="match status" value="1"/>
</dbReference>
<evidence type="ECO:0000256" key="1">
    <source>
        <dbReference type="SAM" id="MobiDB-lite"/>
    </source>
</evidence>
<dbReference type="CDD" id="cd02961">
    <property type="entry name" value="PDI_a_family"/>
    <property type="match status" value="1"/>
</dbReference>
<protein>
    <submittedName>
        <fullName evidence="3">Villin-1</fullName>
    </submittedName>
</protein>
<dbReference type="AlphaFoldDB" id="A0A1Q9DBL0"/>
<evidence type="ECO:0000259" key="2">
    <source>
        <dbReference type="PROSITE" id="PS51089"/>
    </source>
</evidence>
<dbReference type="SUPFAM" id="SSF47050">
    <property type="entry name" value="VHP, Villin headpiece domain"/>
    <property type="match status" value="1"/>
</dbReference>
<dbReference type="OrthoDB" id="28894at2759"/>
<dbReference type="GO" id="GO:0007010">
    <property type="term" value="P:cytoskeleton organization"/>
    <property type="evidence" value="ECO:0007669"/>
    <property type="project" value="InterPro"/>
</dbReference>